<comment type="caution">
    <text evidence="2">The sequence shown here is derived from an EMBL/GenBank/DDBJ whole genome shotgun (WGS) entry which is preliminary data.</text>
</comment>
<dbReference type="EMBL" id="MGAF01000013">
    <property type="protein sequence ID" value="OGK42011.1"/>
    <property type="molecule type" value="Genomic_DNA"/>
</dbReference>
<dbReference type="STRING" id="1802055.A3A74_07960"/>
<keyword evidence="1" id="KW-0472">Membrane</keyword>
<protein>
    <recommendedName>
        <fullName evidence="4">Kazal-like domain-containing protein</fullName>
    </recommendedName>
</protein>
<keyword evidence="1" id="KW-0812">Transmembrane</keyword>
<accession>A0A1F7IF84</accession>
<proteinExistence type="predicted"/>
<organism evidence="2 3">
    <name type="scientific">Candidatus Roizmanbacteria bacterium RIFCSPLOWO2_01_FULL_35_13</name>
    <dbReference type="NCBI Taxonomy" id="1802055"/>
    <lineage>
        <taxon>Bacteria</taxon>
        <taxon>Candidatus Roizmaniibacteriota</taxon>
    </lineage>
</organism>
<evidence type="ECO:0000313" key="3">
    <source>
        <dbReference type="Proteomes" id="UP000179270"/>
    </source>
</evidence>
<sequence length="159" mass="17381">MDNEKLPFPTNLKQPGLGVVFVLLLIGAVAGFQLGRWSNNYDRSSQVSPTIKACTEEGRICPDGSTVVRSGPNCEFAECPVFIPPPSPTATDSTKSDCVPAGCSGQLCVPASEFDTPSTCEMKNEYICLKYSRCERQIDGQCGWTQTTEYYQCLADFKK</sequence>
<feature type="transmembrane region" description="Helical" evidence="1">
    <location>
        <begin position="16"/>
        <end position="35"/>
    </location>
</feature>
<evidence type="ECO:0008006" key="4">
    <source>
        <dbReference type="Google" id="ProtNLM"/>
    </source>
</evidence>
<gene>
    <name evidence="2" type="ORF">A3A74_07960</name>
</gene>
<evidence type="ECO:0000256" key="1">
    <source>
        <dbReference type="SAM" id="Phobius"/>
    </source>
</evidence>
<evidence type="ECO:0000313" key="2">
    <source>
        <dbReference type="EMBL" id="OGK42011.1"/>
    </source>
</evidence>
<name>A0A1F7IF84_9BACT</name>
<keyword evidence="1" id="KW-1133">Transmembrane helix</keyword>
<dbReference type="AlphaFoldDB" id="A0A1F7IF84"/>
<dbReference type="Proteomes" id="UP000179270">
    <property type="component" value="Unassembled WGS sequence"/>
</dbReference>
<reference evidence="2 3" key="1">
    <citation type="journal article" date="2016" name="Nat. Commun.">
        <title>Thousands of microbial genomes shed light on interconnected biogeochemical processes in an aquifer system.</title>
        <authorList>
            <person name="Anantharaman K."/>
            <person name="Brown C.T."/>
            <person name="Hug L.A."/>
            <person name="Sharon I."/>
            <person name="Castelle C.J."/>
            <person name="Probst A.J."/>
            <person name="Thomas B.C."/>
            <person name="Singh A."/>
            <person name="Wilkins M.J."/>
            <person name="Karaoz U."/>
            <person name="Brodie E.L."/>
            <person name="Williams K.H."/>
            <person name="Hubbard S.S."/>
            <person name="Banfield J.F."/>
        </authorList>
    </citation>
    <scope>NUCLEOTIDE SEQUENCE [LARGE SCALE GENOMIC DNA]</scope>
</reference>